<organism evidence="2 3">
    <name type="scientific">Pseudonocardia alni</name>
    <name type="common">Amycolata alni</name>
    <dbReference type="NCBI Taxonomy" id="33907"/>
    <lineage>
        <taxon>Bacteria</taxon>
        <taxon>Bacillati</taxon>
        <taxon>Actinomycetota</taxon>
        <taxon>Actinomycetes</taxon>
        <taxon>Pseudonocardiales</taxon>
        <taxon>Pseudonocardiaceae</taxon>
        <taxon>Pseudonocardia</taxon>
    </lineage>
</organism>
<dbReference type="Gene3D" id="1.20.1290.10">
    <property type="entry name" value="AhpD-like"/>
    <property type="match status" value="1"/>
</dbReference>
<protein>
    <submittedName>
        <fullName evidence="2">AhpD family alkylhydroperoxidase</fullName>
    </submittedName>
</protein>
<gene>
    <name evidence="2" type="ORF">HDA37_004525</name>
</gene>
<dbReference type="RefSeq" id="WP_179762152.1">
    <property type="nucleotide sequence ID" value="NZ_BAAAJZ010000006.1"/>
</dbReference>
<keyword evidence="3" id="KW-1185">Reference proteome</keyword>
<dbReference type="GO" id="GO:0051920">
    <property type="term" value="F:peroxiredoxin activity"/>
    <property type="evidence" value="ECO:0007669"/>
    <property type="project" value="InterPro"/>
</dbReference>
<feature type="domain" description="Carboxymuconolactone decarboxylase-like" evidence="1">
    <location>
        <begin position="11"/>
        <end position="97"/>
    </location>
</feature>
<dbReference type="Pfam" id="PF02627">
    <property type="entry name" value="CMD"/>
    <property type="match status" value="1"/>
</dbReference>
<dbReference type="GeneID" id="98054198"/>
<dbReference type="Proteomes" id="UP000549695">
    <property type="component" value="Unassembled WGS sequence"/>
</dbReference>
<comment type="caution">
    <text evidence="2">The sequence shown here is derived from an EMBL/GenBank/DDBJ whole genome shotgun (WGS) entry which is preliminary data.</text>
</comment>
<dbReference type="AlphaFoldDB" id="A0A852W6U1"/>
<dbReference type="InterPro" id="IPR029032">
    <property type="entry name" value="AhpD-like"/>
</dbReference>
<dbReference type="PANTHER" id="PTHR35446">
    <property type="entry name" value="SI:CH211-175M2.5"/>
    <property type="match status" value="1"/>
</dbReference>
<reference evidence="2 3" key="1">
    <citation type="submission" date="2020-07" db="EMBL/GenBank/DDBJ databases">
        <title>Sequencing the genomes of 1000 actinobacteria strains.</title>
        <authorList>
            <person name="Klenk H.-P."/>
        </authorList>
    </citation>
    <scope>NUCLEOTIDE SEQUENCE [LARGE SCALE GENOMIC DNA]</scope>
    <source>
        <strain evidence="2 3">DSM 44749</strain>
    </source>
</reference>
<dbReference type="InterPro" id="IPR004675">
    <property type="entry name" value="AhpD_core"/>
</dbReference>
<accession>A0A852W6U1</accession>
<proteinExistence type="predicted"/>
<evidence type="ECO:0000313" key="2">
    <source>
        <dbReference type="EMBL" id="NYG04240.1"/>
    </source>
</evidence>
<dbReference type="InterPro" id="IPR003779">
    <property type="entry name" value="CMD-like"/>
</dbReference>
<name>A0A852W6U1_PSEA5</name>
<sequence>MGRVWIDKQTPEVFRAMTDVVAVVRERAAAAGVDRDLLELVNLRVSQINGCETCLDTHWRSGLAAGLTPQRMALLPAWRDSALYDGRERAALGLAEAVTRTAGTHLDDDAYAAVRGDLTDDEVSVLVWAAITINAFNRVSILSAHPVPERDADGRVVRRRAS</sequence>
<dbReference type="NCBIfam" id="TIGR00778">
    <property type="entry name" value="ahpD_dom"/>
    <property type="match status" value="1"/>
</dbReference>
<dbReference type="PANTHER" id="PTHR35446:SF2">
    <property type="entry name" value="CARBOXYMUCONOLACTONE DECARBOXYLASE-LIKE DOMAIN-CONTAINING PROTEIN"/>
    <property type="match status" value="1"/>
</dbReference>
<evidence type="ECO:0000313" key="3">
    <source>
        <dbReference type="Proteomes" id="UP000549695"/>
    </source>
</evidence>
<dbReference type="EMBL" id="JACCCZ010000001">
    <property type="protein sequence ID" value="NYG04240.1"/>
    <property type="molecule type" value="Genomic_DNA"/>
</dbReference>
<dbReference type="SUPFAM" id="SSF69118">
    <property type="entry name" value="AhpD-like"/>
    <property type="match status" value="1"/>
</dbReference>
<evidence type="ECO:0000259" key="1">
    <source>
        <dbReference type="Pfam" id="PF02627"/>
    </source>
</evidence>